<feature type="compositionally biased region" description="Gly residues" evidence="1">
    <location>
        <begin position="100"/>
        <end position="113"/>
    </location>
</feature>
<keyword evidence="3" id="KW-1185">Reference proteome</keyword>
<feature type="compositionally biased region" description="Low complexity" evidence="1">
    <location>
        <begin position="74"/>
        <end position="99"/>
    </location>
</feature>
<accession>A0A8T0QBF9</accession>
<organism evidence="2 3">
    <name type="scientific">Panicum virgatum</name>
    <name type="common">Blackwell switchgrass</name>
    <dbReference type="NCBI Taxonomy" id="38727"/>
    <lineage>
        <taxon>Eukaryota</taxon>
        <taxon>Viridiplantae</taxon>
        <taxon>Streptophyta</taxon>
        <taxon>Embryophyta</taxon>
        <taxon>Tracheophyta</taxon>
        <taxon>Spermatophyta</taxon>
        <taxon>Magnoliopsida</taxon>
        <taxon>Liliopsida</taxon>
        <taxon>Poales</taxon>
        <taxon>Poaceae</taxon>
        <taxon>PACMAD clade</taxon>
        <taxon>Panicoideae</taxon>
        <taxon>Panicodae</taxon>
        <taxon>Paniceae</taxon>
        <taxon>Panicinae</taxon>
        <taxon>Panicum</taxon>
        <taxon>Panicum sect. Hiantes</taxon>
    </lineage>
</organism>
<evidence type="ECO:0000313" key="3">
    <source>
        <dbReference type="Proteomes" id="UP000823388"/>
    </source>
</evidence>
<dbReference type="AlphaFoldDB" id="A0A8T0QBF9"/>
<evidence type="ECO:0000256" key="1">
    <source>
        <dbReference type="SAM" id="MobiDB-lite"/>
    </source>
</evidence>
<comment type="caution">
    <text evidence="2">The sequence shown here is derived from an EMBL/GenBank/DDBJ whole genome shotgun (WGS) entry which is preliminary data.</text>
</comment>
<gene>
    <name evidence="2" type="ORF">PVAP13_7KG016418</name>
</gene>
<dbReference type="Proteomes" id="UP000823388">
    <property type="component" value="Chromosome 7K"/>
</dbReference>
<feature type="compositionally biased region" description="Polar residues" evidence="1">
    <location>
        <begin position="1"/>
        <end position="18"/>
    </location>
</feature>
<proteinExistence type="predicted"/>
<dbReference type="EMBL" id="CM029049">
    <property type="protein sequence ID" value="KAG2570735.1"/>
    <property type="molecule type" value="Genomic_DNA"/>
</dbReference>
<reference evidence="2 3" key="1">
    <citation type="submission" date="2020-05" db="EMBL/GenBank/DDBJ databases">
        <title>WGS assembly of Panicum virgatum.</title>
        <authorList>
            <person name="Lovell J.T."/>
            <person name="Jenkins J."/>
            <person name="Shu S."/>
            <person name="Juenger T.E."/>
            <person name="Schmutz J."/>
        </authorList>
    </citation>
    <scope>NUCLEOTIDE SEQUENCE [LARGE SCALE GENOMIC DNA]</scope>
    <source>
        <strain evidence="3">cv. AP13</strain>
    </source>
</reference>
<sequence>MQTLITLATPTPHAQNQPAVAGAPPPSLLFLAISSLPSKVSLLPSATEPRPPLELVARRATSAGTGETPWRGGLAARQAAPLSSPSLSPMAAATPSSSGDGLGGSGGWRGGGADPAPSRRRRQPGAAERSRGDGLGGSGDRHGRSGAGRGASRGWHGGAADPAPFRQRRWPGAAVYSGGVRAGQEDAGVAGERRRGPSTESCPGGIG</sequence>
<evidence type="ECO:0000313" key="2">
    <source>
        <dbReference type="EMBL" id="KAG2570735.1"/>
    </source>
</evidence>
<protein>
    <submittedName>
        <fullName evidence="2">Uncharacterized protein</fullName>
    </submittedName>
</protein>
<feature type="compositionally biased region" description="Gly residues" evidence="1">
    <location>
        <begin position="145"/>
        <end position="157"/>
    </location>
</feature>
<name>A0A8T0QBF9_PANVG</name>
<feature type="region of interest" description="Disordered" evidence="1">
    <location>
        <begin position="44"/>
        <end position="207"/>
    </location>
</feature>
<feature type="region of interest" description="Disordered" evidence="1">
    <location>
        <begin position="1"/>
        <end position="23"/>
    </location>
</feature>